<gene>
    <name evidence="3" type="ORF">NFI99_12515</name>
</gene>
<feature type="compositionally biased region" description="Basic and acidic residues" evidence="1">
    <location>
        <begin position="8"/>
        <end position="31"/>
    </location>
</feature>
<keyword evidence="2" id="KW-1133">Transmembrane helix</keyword>
<keyword evidence="3" id="KW-0614">Plasmid</keyword>
<dbReference type="Proteomes" id="UP001056386">
    <property type="component" value="Plasmid unnamed1"/>
</dbReference>
<feature type="transmembrane region" description="Helical" evidence="2">
    <location>
        <begin position="61"/>
        <end position="80"/>
    </location>
</feature>
<accession>A0ABY5BBF1</accession>
<evidence type="ECO:0000313" key="3">
    <source>
        <dbReference type="EMBL" id="USS44257.1"/>
    </source>
</evidence>
<evidence type="ECO:0000256" key="1">
    <source>
        <dbReference type="SAM" id="MobiDB-lite"/>
    </source>
</evidence>
<keyword evidence="2" id="KW-0472">Membrane</keyword>
<feature type="transmembrane region" description="Helical" evidence="2">
    <location>
        <begin position="241"/>
        <end position="261"/>
    </location>
</feature>
<sequence length="273" mass="29777">MRPVNRPPSDRARGGRRRDIAADADRGARELAPARHAPTRLARIGKRLAARDWRAQRRHGWHLVLAATALSLAWWLFLWADGERSAALHGDRHVLAARQAIRAALHWNDAVSTLEHALTGVSLGLVGLGTLQCYDFVVGTPITHTPPTPRWLQRVLGGVVTGAAALIAWRVIYGDTGVWVVGAVILVVGWSVAHPDRLRRLAFTAPGYVVALVGGLMWLNFDLSWKLQHRTATRDSLGVVRVHLLASGGTLRIVSLVAGAITRRCRALRPVGS</sequence>
<feature type="region of interest" description="Disordered" evidence="1">
    <location>
        <begin position="1"/>
        <end position="31"/>
    </location>
</feature>
<dbReference type="EMBL" id="CP099584">
    <property type="protein sequence ID" value="USS44257.1"/>
    <property type="molecule type" value="Genomic_DNA"/>
</dbReference>
<dbReference type="RefSeq" id="WP_252836603.1">
    <property type="nucleotide sequence ID" value="NZ_CP099584.1"/>
</dbReference>
<organism evidence="3 4">
    <name type="scientific">Burkholderia glumae</name>
    <name type="common">Pseudomonas glumae</name>
    <dbReference type="NCBI Taxonomy" id="337"/>
    <lineage>
        <taxon>Bacteria</taxon>
        <taxon>Pseudomonadati</taxon>
        <taxon>Pseudomonadota</taxon>
        <taxon>Betaproteobacteria</taxon>
        <taxon>Burkholderiales</taxon>
        <taxon>Burkholderiaceae</taxon>
        <taxon>Burkholderia</taxon>
    </lineage>
</organism>
<protein>
    <recommendedName>
        <fullName evidence="5">Transmembrane protein</fullName>
    </recommendedName>
</protein>
<reference evidence="3" key="1">
    <citation type="submission" date="2022-06" db="EMBL/GenBank/DDBJ databases">
        <title>Draft genome sequence of Burkholderia glumae strain GR20004 isolated from rice panicle showing bacterial panicle blight.</title>
        <authorList>
            <person name="Choi S.Y."/>
            <person name="Lee Y.H."/>
        </authorList>
    </citation>
    <scope>NUCLEOTIDE SEQUENCE</scope>
    <source>
        <strain evidence="3">GR20004</strain>
        <plasmid evidence="3">unnamed1</plasmid>
    </source>
</reference>
<proteinExistence type="predicted"/>
<keyword evidence="2" id="KW-0812">Transmembrane</keyword>
<evidence type="ECO:0008006" key="5">
    <source>
        <dbReference type="Google" id="ProtNLM"/>
    </source>
</evidence>
<geneLocation type="plasmid" evidence="3 4">
    <name>unnamed1</name>
</geneLocation>
<feature type="transmembrane region" description="Helical" evidence="2">
    <location>
        <begin position="178"/>
        <end position="194"/>
    </location>
</feature>
<keyword evidence="4" id="KW-1185">Reference proteome</keyword>
<feature type="transmembrane region" description="Helical" evidence="2">
    <location>
        <begin position="201"/>
        <end position="221"/>
    </location>
</feature>
<evidence type="ECO:0000256" key="2">
    <source>
        <dbReference type="SAM" id="Phobius"/>
    </source>
</evidence>
<evidence type="ECO:0000313" key="4">
    <source>
        <dbReference type="Proteomes" id="UP001056386"/>
    </source>
</evidence>
<name>A0ABY5BBF1_BURGL</name>
<feature type="transmembrane region" description="Helical" evidence="2">
    <location>
        <begin position="151"/>
        <end position="172"/>
    </location>
</feature>
<feature type="transmembrane region" description="Helical" evidence="2">
    <location>
        <begin position="117"/>
        <end position="139"/>
    </location>
</feature>